<protein>
    <submittedName>
        <fullName evidence="2">Uncharacterized protein</fullName>
    </submittedName>
</protein>
<evidence type="ECO:0000313" key="2">
    <source>
        <dbReference type="EMBL" id="MCU4750996.1"/>
    </source>
</evidence>
<reference evidence="2 3" key="1">
    <citation type="submission" date="2022-09" db="EMBL/GenBank/DDBJ databases">
        <title>Enrichment on poylsaccharides allowed isolation of novel metabolic and taxonomic groups of Haloarchaea.</title>
        <authorList>
            <person name="Sorokin D.Y."/>
            <person name="Elcheninov A.G."/>
            <person name="Khizhniak T.V."/>
            <person name="Kolganova T.V."/>
            <person name="Kublanov I.V."/>
        </authorList>
    </citation>
    <scope>NUCLEOTIDE SEQUENCE [LARGE SCALE GENOMIC DNA]</scope>
    <source>
        <strain evidence="2 3">AArc-curdl1</strain>
    </source>
</reference>
<gene>
    <name evidence="2" type="ORF">OB919_03205</name>
</gene>
<keyword evidence="3" id="KW-1185">Reference proteome</keyword>
<evidence type="ECO:0000313" key="3">
    <source>
        <dbReference type="Proteomes" id="UP001321047"/>
    </source>
</evidence>
<name>A0AAP2Z5I4_9EURY</name>
<proteinExistence type="predicted"/>
<accession>A0AAP2Z5I4</accession>
<evidence type="ECO:0000256" key="1">
    <source>
        <dbReference type="SAM" id="MobiDB-lite"/>
    </source>
</evidence>
<dbReference type="RefSeq" id="WP_342806341.1">
    <property type="nucleotide sequence ID" value="NZ_JAOPJZ010000002.1"/>
</dbReference>
<comment type="caution">
    <text evidence="2">The sequence shown here is derived from an EMBL/GenBank/DDBJ whole genome shotgun (WGS) entry which is preliminary data.</text>
</comment>
<sequence length="107" mass="11540">MNQRPPSPETPATAPNIAVSTGDSESILVTTPQLVGMLENDFGCDVDESTLETLLLELDRGGYVEWVTITRSNDYVWDLSGSAEKIGDAIAEAVVDRLNAWLQGDAD</sequence>
<dbReference type="Proteomes" id="UP001321047">
    <property type="component" value="Unassembled WGS sequence"/>
</dbReference>
<feature type="region of interest" description="Disordered" evidence="1">
    <location>
        <begin position="1"/>
        <end position="21"/>
    </location>
</feature>
<organism evidence="2 3">
    <name type="scientific">Natronosalvus hydrolyticus</name>
    <dbReference type="NCBI Taxonomy" id="2979988"/>
    <lineage>
        <taxon>Archaea</taxon>
        <taxon>Methanobacteriati</taxon>
        <taxon>Methanobacteriota</taxon>
        <taxon>Stenosarchaea group</taxon>
        <taxon>Halobacteria</taxon>
        <taxon>Halobacteriales</taxon>
        <taxon>Natrialbaceae</taxon>
        <taxon>Natronosalvus</taxon>
    </lineage>
</organism>
<dbReference type="EMBL" id="JAOPJZ010000002">
    <property type="protein sequence ID" value="MCU4750996.1"/>
    <property type="molecule type" value="Genomic_DNA"/>
</dbReference>
<dbReference type="AlphaFoldDB" id="A0AAP2Z5I4"/>